<dbReference type="EMBL" id="OGUS01000142">
    <property type="protein sequence ID" value="SPC23531.1"/>
    <property type="molecule type" value="Genomic_DNA"/>
</dbReference>
<dbReference type="SUPFAM" id="SSF144020">
    <property type="entry name" value="FdhE-like"/>
    <property type="match status" value="1"/>
</dbReference>
<dbReference type="EMBL" id="OGUS01000096">
    <property type="protein sequence ID" value="SPC10097.1"/>
    <property type="molecule type" value="Genomic_DNA"/>
</dbReference>
<dbReference type="Gene3D" id="3.90.1670.10">
    <property type="entry name" value="FdhE-like domain"/>
    <property type="match status" value="1"/>
</dbReference>
<feature type="compositionally biased region" description="Pro residues" evidence="3">
    <location>
        <begin position="19"/>
        <end position="28"/>
    </location>
</feature>
<dbReference type="HAMAP" id="MF_00611">
    <property type="entry name" value="FdeH"/>
    <property type="match status" value="1"/>
</dbReference>
<evidence type="ECO:0000256" key="2">
    <source>
        <dbReference type="HAMAP-Rule" id="MF_00611"/>
    </source>
</evidence>
<proteinExistence type="inferred from homology"/>
<dbReference type="PIRSF" id="PIRSF018296">
    <property type="entry name" value="Format_dh_formtn"/>
    <property type="match status" value="1"/>
</dbReference>
<dbReference type="InterPro" id="IPR056797">
    <property type="entry name" value="FdhE_central"/>
</dbReference>
<dbReference type="Proteomes" id="UP000256862">
    <property type="component" value="Plasmid CO2235_mp"/>
</dbReference>
<reference evidence="7 11" key="3">
    <citation type="submission" date="2021-02" db="EMBL/GenBank/DDBJ databases">
        <title>Complete Genome Sequence of Cupriavidus oxalaticus Strain Ox1, a Soil Oxalate-Degrading Species.</title>
        <authorList>
            <person name="Palmieri F."/>
            <person name="Udriet P."/>
            <person name="Deuasquier M."/>
            <person name="Beaudoing E."/>
            <person name="Johnson S.L."/>
            <person name="Davenport K.W."/>
            <person name="Chain P.S."/>
            <person name="Bindschedler S."/>
            <person name="Junier P."/>
        </authorList>
    </citation>
    <scope>NUCLEOTIDE SEQUENCE [LARGE SCALE GENOMIC DNA]</scope>
    <source>
        <strain evidence="7 11">Ox1</strain>
    </source>
</reference>
<dbReference type="InterPro" id="IPR056796">
    <property type="entry name" value="FdhE_C"/>
</dbReference>
<evidence type="ECO:0000256" key="1">
    <source>
        <dbReference type="ARBA" id="ARBA00022490"/>
    </source>
</evidence>
<dbReference type="Proteomes" id="UP000623307">
    <property type="component" value="Chromosome 1"/>
</dbReference>
<evidence type="ECO:0000256" key="3">
    <source>
        <dbReference type="SAM" id="MobiDB-lite"/>
    </source>
</evidence>
<geneLocation type="plasmid" evidence="10">
    <name>co2235_mp</name>
</geneLocation>
<protein>
    <recommendedName>
        <fullName evidence="2">Protein FdhE homolog</fullName>
    </recommendedName>
</protein>
<dbReference type="PANTHER" id="PTHR37689:SF1">
    <property type="entry name" value="PROTEIN FDHE"/>
    <property type="match status" value="1"/>
</dbReference>
<reference evidence="10" key="1">
    <citation type="submission" date="2018-01" db="EMBL/GenBank/DDBJ databases">
        <authorList>
            <person name="Gaut B.S."/>
            <person name="Morton B.R."/>
            <person name="Clegg M.T."/>
            <person name="Duvall M.R."/>
        </authorList>
    </citation>
    <scope>NUCLEOTIDE SEQUENCE [LARGE SCALE GENOMIC DNA]</scope>
</reference>
<feature type="compositionally biased region" description="Pro residues" evidence="3">
    <location>
        <begin position="1"/>
        <end position="10"/>
    </location>
</feature>
<feature type="domain" description="FdhE N-terminal" evidence="4">
    <location>
        <begin position="33"/>
        <end position="175"/>
    </location>
</feature>
<dbReference type="Pfam" id="PF24859">
    <property type="entry name" value="FdhE_central"/>
    <property type="match status" value="1"/>
</dbReference>
<gene>
    <name evidence="2 8" type="primary">fdhE</name>
    <name evidence="9" type="ORF">CO2235_MP70215</name>
    <name evidence="8" type="ORF">CO2235_U880025</name>
    <name evidence="7" type="ORF">JTE92_08430</name>
</gene>
<evidence type="ECO:0000259" key="6">
    <source>
        <dbReference type="Pfam" id="PF24860"/>
    </source>
</evidence>
<dbReference type="GO" id="GO:0008199">
    <property type="term" value="F:ferric iron binding"/>
    <property type="evidence" value="ECO:0007669"/>
    <property type="project" value="TreeGrafter"/>
</dbReference>
<dbReference type="AlphaFoldDB" id="A0A375FUD1"/>
<evidence type="ECO:0000313" key="9">
    <source>
        <dbReference type="EMBL" id="SPC23531.1"/>
    </source>
</evidence>
<dbReference type="Pfam" id="PF24860">
    <property type="entry name" value="FdhE_C"/>
    <property type="match status" value="1"/>
</dbReference>
<dbReference type="CDD" id="cd16341">
    <property type="entry name" value="FdhE"/>
    <property type="match status" value="1"/>
</dbReference>
<dbReference type="EMBL" id="CP069811">
    <property type="protein sequence ID" value="QRQ90678.1"/>
    <property type="molecule type" value="Genomic_DNA"/>
</dbReference>
<evidence type="ECO:0000259" key="4">
    <source>
        <dbReference type="Pfam" id="PF04216"/>
    </source>
</evidence>
<reference evidence="8 10" key="2">
    <citation type="submission" date="2018-01" db="EMBL/GenBank/DDBJ databases">
        <authorList>
            <person name="Clerissi C."/>
        </authorList>
    </citation>
    <scope>NUCLEOTIDE SEQUENCE</scope>
    <source>
        <strain evidence="8">Cupriavidus oxalaticus LMG 2235</strain>
        <plasmid evidence="10">co2235_mp</plasmid>
    </source>
</reference>
<comment type="similarity">
    <text evidence="2">Belongs to the FdhE family.</text>
</comment>
<evidence type="ECO:0000313" key="8">
    <source>
        <dbReference type="EMBL" id="SPC10097.1"/>
    </source>
</evidence>
<keyword evidence="11" id="KW-1185">Reference proteome</keyword>
<dbReference type="InterPro" id="IPR006452">
    <property type="entry name" value="Formate_DH_accessory"/>
</dbReference>
<feature type="domain" description="FdhE C-terminal" evidence="6">
    <location>
        <begin position="221"/>
        <end position="295"/>
    </location>
</feature>
<dbReference type="PANTHER" id="PTHR37689">
    <property type="entry name" value="PROTEIN FDHE"/>
    <property type="match status" value="1"/>
</dbReference>
<dbReference type="Pfam" id="PF04216">
    <property type="entry name" value="FdhE_N"/>
    <property type="match status" value="1"/>
</dbReference>
<sequence>MSQHPTPPDGLPSGEASRPSPPSPPSPSSPHFAPLIQPDLAGLYSRRAARLRTLAEGHDQADYLRLAARVAEVQASLVPEAGGSGPPGAGAMLQQRHWGILLDRLIERLAPDVPAPVATHLAALRDLADAERLYMAQALNMGRFDAVPAAIAPFLWAMLSLQRASAVRAAPVPGSGPAEHASCPLCGSAPVASLILTGDRQGMRYLHCALCESAWHMVRAKCTNCGAAADLDYLSFDTADATVRAESCGVCHGYLKVISLERDPQAEAVADDLATLTLDHAVMEEGYQRTGFNPFALPA</sequence>
<evidence type="ECO:0000313" key="7">
    <source>
        <dbReference type="EMBL" id="QRQ90678.1"/>
    </source>
</evidence>
<organism evidence="8 10">
    <name type="scientific">Cupriavidus oxalaticus</name>
    <dbReference type="NCBI Taxonomy" id="96344"/>
    <lineage>
        <taxon>Bacteria</taxon>
        <taxon>Pseudomonadati</taxon>
        <taxon>Pseudomonadota</taxon>
        <taxon>Betaproteobacteria</taxon>
        <taxon>Burkholderiales</taxon>
        <taxon>Burkholderiaceae</taxon>
        <taxon>Cupriavidus</taxon>
    </lineage>
</organism>
<dbReference type="GO" id="GO:0051604">
    <property type="term" value="P:protein maturation"/>
    <property type="evidence" value="ECO:0007669"/>
    <property type="project" value="TreeGrafter"/>
</dbReference>
<comment type="subcellular location">
    <subcellularLocation>
        <location evidence="2">Cytoplasm</location>
    </subcellularLocation>
</comment>
<feature type="region of interest" description="Disordered" evidence="3">
    <location>
        <begin position="1"/>
        <end position="33"/>
    </location>
</feature>
<dbReference type="InterPro" id="IPR056774">
    <property type="entry name" value="FdhE_N"/>
</dbReference>
<accession>A0A375FUD1</accession>
<feature type="domain" description="FdhE central" evidence="5">
    <location>
        <begin position="183"/>
        <end position="219"/>
    </location>
</feature>
<name>A0A375FUD1_9BURK</name>
<dbReference type="InterPro" id="IPR024064">
    <property type="entry name" value="FdhE-like_sf"/>
</dbReference>
<dbReference type="GO" id="GO:0005829">
    <property type="term" value="C:cytosol"/>
    <property type="evidence" value="ECO:0007669"/>
    <property type="project" value="TreeGrafter"/>
</dbReference>
<dbReference type="NCBIfam" id="TIGR01562">
    <property type="entry name" value="FdhE"/>
    <property type="match status" value="1"/>
</dbReference>
<comment type="function">
    <text evidence="2">Necessary for formate dehydrogenase activity.</text>
</comment>
<dbReference type="GeneID" id="303489544"/>
<evidence type="ECO:0000259" key="5">
    <source>
        <dbReference type="Pfam" id="PF24859"/>
    </source>
</evidence>
<dbReference type="RefSeq" id="WP_063241331.1">
    <property type="nucleotide sequence ID" value="NZ_CP069809.1"/>
</dbReference>
<evidence type="ECO:0000313" key="11">
    <source>
        <dbReference type="Proteomes" id="UP000623307"/>
    </source>
</evidence>
<evidence type="ECO:0000313" key="10">
    <source>
        <dbReference type="Proteomes" id="UP000256862"/>
    </source>
</evidence>
<dbReference type="OrthoDB" id="9794151at2"/>
<keyword evidence="1 2" id="KW-0963">Cytoplasm</keyword>